<dbReference type="AlphaFoldDB" id="A0A1N7PQV7"/>
<sequence length="44" mass="5163">KRRPEEGLMLHTDRGVEYRGSEYQKELHKQGIDLAPIKRTPKSN</sequence>
<evidence type="ECO:0000313" key="1">
    <source>
        <dbReference type="EMBL" id="SIT12930.1"/>
    </source>
</evidence>
<gene>
    <name evidence="1" type="ORF">SAMN05421686_1111</name>
</gene>
<name>A0A1N7PQV7_9GAMM</name>
<proteinExistence type="predicted"/>
<organism evidence="1 2">
    <name type="scientific">Thalassolituus maritimus</name>
    <dbReference type="NCBI Taxonomy" id="484498"/>
    <lineage>
        <taxon>Bacteria</taxon>
        <taxon>Pseudomonadati</taxon>
        <taxon>Pseudomonadota</taxon>
        <taxon>Gammaproteobacteria</taxon>
        <taxon>Oceanospirillales</taxon>
        <taxon>Oceanospirillaceae</taxon>
        <taxon>Thalassolituus</taxon>
    </lineage>
</organism>
<dbReference type="Proteomes" id="UP000185639">
    <property type="component" value="Unassembled WGS sequence"/>
</dbReference>
<keyword evidence="2" id="KW-1185">Reference proteome</keyword>
<reference evidence="2" key="1">
    <citation type="submission" date="2017-01" db="EMBL/GenBank/DDBJ databases">
        <authorList>
            <person name="Varghese N."/>
            <person name="Submissions S."/>
        </authorList>
    </citation>
    <scope>NUCLEOTIDE SEQUENCE [LARGE SCALE GENOMIC DNA]</scope>
    <source>
        <strain evidence="2">DSM 24913</strain>
    </source>
</reference>
<protein>
    <recommendedName>
        <fullName evidence="3">Transposase</fullName>
    </recommendedName>
</protein>
<dbReference type="EMBL" id="FTOH01000011">
    <property type="protein sequence ID" value="SIT12930.1"/>
    <property type="molecule type" value="Genomic_DNA"/>
</dbReference>
<evidence type="ECO:0008006" key="3">
    <source>
        <dbReference type="Google" id="ProtNLM"/>
    </source>
</evidence>
<accession>A0A1N7PQV7</accession>
<evidence type="ECO:0000313" key="2">
    <source>
        <dbReference type="Proteomes" id="UP000185639"/>
    </source>
</evidence>
<feature type="non-terminal residue" evidence="1">
    <location>
        <position position="1"/>
    </location>
</feature>